<evidence type="ECO:0000256" key="1">
    <source>
        <dbReference type="SAM" id="MobiDB-lite"/>
    </source>
</evidence>
<organism evidence="2 3">
    <name type="scientific">Anatilimnocola aggregata</name>
    <dbReference type="NCBI Taxonomy" id="2528021"/>
    <lineage>
        <taxon>Bacteria</taxon>
        <taxon>Pseudomonadati</taxon>
        <taxon>Planctomycetota</taxon>
        <taxon>Planctomycetia</taxon>
        <taxon>Pirellulales</taxon>
        <taxon>Pirellulaceae</taxon>
        <taxon>Anatilimnocola</taxon>
    </lineage>
</organism>
<dbReference type="SUPFAM" id="SSF69754">
    <property type="entry name" value="Ribosome binding protein Y (YfiA homologue)"/>
    <property type="match status" value="1"/>
</dbReference>
<dbReference type="Gene3D" id="3.30.160.100">
    <property type="entry name" value="Ribosome hibernation promotion factor-like"/>
    <property type="match status" value="1"/>
</dbReference>
<dbReference type="EMBL" id="CP036274">
    <property type="protein sequence ID" value="QDU29290.1"/>
    <property type="molecule type" value="Genomic_DNA"/>
</dbReference>
<protein>
    <recommendedName>
        <fullName evidence="4">HPF/RaiA family ribosome-associated protein</fullName>
    </recommendedName>
</protein>
<dbReference type="KEGG" id="aagg:ETAA8_43980"/>
<feature type="region of interest" description="Disordered" evidence="1">
    <location>
        <begin position="92"/>
        <end position="111"/>
    </location>
</feature>
<sequence>MKVFVYSNGLELSENYRLTLHSRLESVLSHFGRSINRVNVYLQDANGQKGGVDKVCRLVVHLRRQPSVVIEDRDAELAPLIGRVLERASQVTQRKFTRRRSRSGAGSMSGG</sequence>
<accession>A0A517YGD7</accession>
<evidence type="ECO:0000313" key="3">
    <source>
        <dbReference type="Proteomes" id="UP000315017"/>
    </source>
</evidence>
<dbReference type="AlphaFoldDB" id="A0A517YGD7"/>
<gene>
    <name evidence="2" type="ORF">ETAA8_43980</name>
</gene>
<keyword evidence="3" id="KW-1185">Reference proteome</keyword>
<evidence type="ECO:0008006" key="4">
    <source>
        <dbReference type="Google" id="ProtNLM"/>
    </source>
</evidence>
<name>A0A517YGD7_9BACT</name>
<dbReference type="InterPro" id="IPR036567">
    <property type="entry name" value="RHF-like"/>
</dbReference>
<dbReference type="RefSeq" id="WP_145092901.1">
    <property type="nucleotide sequence ID" value="NZ_CP036274.1"/>
</dbReference>
<proteinExistence type="predicted"/>
<dbReference type="Proteomes" id="UP000315017">
    <property type="component" value="Chromosome"/>
</dbReference>
<evidence type="ECO:0000313" key="2">
    <source>
        <dbReference type="EMBL" id="QDU29290.1"/>
    </source>
</evidence>
<dbReference type="OrthoDB" id="121633at2"/>
<reference evidence="2 3" key="1">
    <citation type="submission" date="2019-02" db="EMBL/GenBank/DDBJ databases">
        <title>Deep-cultivation of Planctomycetes and their phenomic and genomic characterization uncovers novel biology.</title>
        <authorList>
            <person name="Wiegand S."/>
            <person name="Jogler M."/>
            <person name="Boedeker C."/>
            <person name="Pinto D."/>
            <person name="Vollmers J."/>
            <person name="Rivas-Marin E."/>
            <person name="Kohn T."/>
            <person name="Peeters S.H."/>
            <person name="Heuer A."/>
            <person name="Rast P."/>
            <person name="Oberbeckmann S."/>
            <person name="Bunk B."/>
            <person name="Jeske O."/>
            <person name="Meyerdierks A."/>
            <person name="Storesund J.E."/>
            <person name="Kallscheuer N."/>
            <person name="Luecker S."/>
            <person name="Lage O.M."/>
            <person name="Pohl T."/>
            <person name="Merkel B.J."/>
            <person name="Hornburger P."/>
            <person name="Mueller R.-W."/>
            <person name="Bruemmer F."/>
            <person name="Labrenz M."/>
            <person name="Spormann A.M."/>
            <person name="Op den Camp H."/>
            <person name="Overmann J."/>
            <person name="Amann R."/>
            <person name="Jetten M.S.M."/>
            <person name="Mascher T."/>
            <person name="Medema M.H."/>
            <person name="Devos D.P."/>
            <person name="Kaster A.-K."/>
            <person name="Ovreas L."/>
            <person name="Rohde M."/>
            <person name="Galperin M.Y."/>
            <person name="Jogler C."/>
        </authorList>
    </citation>
    <scope>NUCLEOTIDE SEQUENCE [LARGE SCALE GENOMIC DNA]</scope>
    <source>
        <strain evidence="2 3">ETA_A8</strain>
    </source>
</reference>